<comment type="caution">
    <text evidence="1">The sequence shown here is derived from an EMBL/GenBank/DDBJ whole genome shotgun (WGS) entry which is preliminary data.</text>
</comment>
<gene>
    <name evidence="1" type="ORF">FYK55_28690</name>
</gene>
<protein>
    <submittedName>
        <fullName evidence="1">Uncharacterized protein</fullName>
    </submittedName>
</protein>
<reference evidence="1 2" key="1">
    <citation type="submission" date="2019-08" db="EMBL/GenBank/DDBJ databases">
        <authorList>
            <person name="Dhanesh K."/>
            <person name="Kumar G."/>
            <person name="Sasikala C."/>
            <person name="Venkata Ramana C."/>
        </authorList>
    </citation>
    <scope>NUCLEOTIDE SEQUENCE [LARGE SCALE GENOMIC DNA]</scope>
    <source>
        <strain evidence="1 2">JC645</strain>
    </source>
</reference>
<sequence length="98" mass="11218">MDNYEKPLLDLLQDKDNPGANQLSVTGGDGVFHVQIADGQMNWRQAFNPNGPHDIVQVWLSDQGFAAPRNWTWAIDDTIALVRYYYQHGTPNPDYDWL</sequence>
<dbReference type="AlphaFoldDB" id="A0A5M6CGA7"/>
<proteinExistence type="predicted"/>
<dbReference type="EMBL" id="VWOX01000067">
    <property type="protein sequence ID" value="KAA5534191.1"/>
    <property type="molecule type" value="Genomic_DNA"/>
</dbReference>
<evidence type="ECO:0000313" key="1">
    <source>
        <dbReference type="EMBL" id="KAA5534191.1"/>
    </source>
</evidence>
<dbReference type="RefSeq" id="WP_150080061.1">
    <property type="nucleotide sequence ID" value="NZ_VWOX01000067.1"/>
</dbReference>
<organism evidence="1 2">
    <name type="scientific">Roseiconus nitratireducens</name>
    <dbReference type="NCBI Taxonomy" id="2605748"/>
    <lineage>
        <taxon>Bacteria</taxon>
        <taxon>Pseudomonadati</taxon>
        <taxon>Planctomycetota</taxon>
        <taxon>Planctomycetia</taxon>
        <taxon>Pirellulales</taxon>
        <taxon>Pirellulaceae</taxon>
        <taxon>Roseiconus</taxon>
    </lineage>
</organism>
<evidence type="ECO:0000313" key="2">
    <source>
        <dbReference type="Proteomes" id="UP000324479"/>
    </source>
</evidence>
<accession>A0A5M6CGA7</accession>
<name>A0A5M6CGA7_9BACT</name>
<dbReference type="Proteomes" id="UP000324479">
    <property type="component" value="Unassembled WGS sequence"/>
</dbReference>
<keyword evidence="2" id="KW-1185">Reference proteome</keyword>